<evidence type="ECO:0000313" key="5">
    <source>
        <dbReference type="RefSeq" id="XP_030379512.1"/>
    </source>
</evidence>
<dbReference type="GO" id="GO:0005576">
    <property type="term" value="C:extracellular region"/>
    <property type="evidence" value="ECO:0007669"/>
    <property type="project" value="UniProtKB-SubCell"/>
</dbReference>
<evidence type="ECO:0000256" key="3">
    <source>
        <dbReference type="SAM" id="SignalP"/>
    </source>
</evidence>
<dbReference type="GO" id="GO:0008201">
    <property type="term" value="F:heparin binding"/>
    <property type="evidence" value="ECO:0007669"/>
    <property type="project" value="TreeGrafter"/>
</dbReference>
<dbReference type="Proteomes" id="UP000504634">
    <property type="component" value="Unplaced"/>
</dbReference>
<gene>
    <name evidence="5" type="primary">LOC115627819</name>
</gene>
<keyword evidence="2" id="KW-0964">Secreted</keyword>
<organism evidence="4 5">
    <name type="scientific">Drosophila lebanonensis</name>
    <name type="common">Fruit fly</name>
    <name type="synonym">Scaptodrosophila lebanonensis</name>
    <dbReference type="NCBI Taxonomy" id="7225"/>
    <lineage>
        <taxon>Eukaryota</taxon>
        <taxon>Metazoa</taxon>
        <taxon>Ecdysozoa</taxon>
        <taxon>Arthropoda</taxon>
        <taxon>Hexapoda</taxon>
        <taxon>Insecta</taxon>
        <taxon>Pterygota</taxon>
        <taxon>Neoptera</taxon>
        <taxon>Endopterygota</taxon>
        <taxon>Diptera</taxon>
        <taxon>Brachycera</taxon>
        <taxon>Muscomorpha</taxon>
        <taxon>Ephydroidea</taxon>
        <taxon>Drosophilidae</taxon>
        <taxon>Scaptodrosophila</taxon>
    </lineage>
</organism>
<keyword evidence="4" id="KW-1185">Reference proteome</keyword>
<dbReference type="GeneID" id="115627819"/>
<dbReference type="CTD" id="45973"/>
<dbReference type="GO" id="GO:0009986">
    <property type="term" value="C:cell surface"/>
    <property type="evidence" value="ECO:0007669"/>
    <property type="project" value="TreeGrafter"/>
</dbReference>
<name>A0A6J2TX94_DROLE</name>
<comment type="subcellular location">
    <subcellularLocation>
        <location evidence="1">Secreted</location>
    </subcellularLocation>
</comment>
<dbReference type="OrthoDB" id="6022258at2759"/>
<sequence>METMGNHRIWLLCICLSICWQNGGANKSAQRAEIAKLRTELSAALEEEQPDLHGVIVQPTWTNTGSKTAAVVDSKVVVDKTSLSETSALRSEINSAVASNSYARADPGNAAEVRALEAALSGKGSTQQVPNLGKAHDKMELLGGSQQTDERTSTNQPNVVDSNAAEIIGGEAEIDLAQLQRLELSKRRTREMLVLKRIVEDFSFTLGADVEQWAHVQHNGSGYFVGRRRQDLVLLSSTNSSGYQQLQTLPLSGPVTAMMTFERWDSKAHLQEGVILMALERQLFWYRYDAVTGYSLHWTWQLGTNVTSLVAFMVENREYLALTNNQSISIYGYDLAAGEFWIEQRLQLGGTCTALAVLDTGRDLLLAVGRENKTLIYAYNSRVFSSDAGLRFRLRHSLESPQIGHIAAFQMGGRSYLALGGQRPQIMLYSQGQLHPRTILGQNFGVVELFLPVPVRTYRDDLLLLVQHRVQFDTHHLVVLETLVWNGDTFEASVPAPCELGSQVVHIGVGCMLDIQRDAGLKGAALLRQGDIPLLLVPRHDAESGLFRLYTELLPRNSELHDLQEIYEFMRHWVSEQDELVLAAQQLLEASQPQKHLNFDEVNTPLLIVVGAEVQALHINDVPWTEADVRMNVHWLLQQLRLLDHDLLGEGATEPESRSGYRFKRQPQLFPFNYESLEFDFVEAQELHVEQFNNELFYVQDSSLQFEGTLNVQQLEVLEPKDDIIPRTVDETNTTTTLNSTMEHLQINGDIICEYINDIPWSEFVKQLVWRNKALELPQLNVHGAVVFEQSLEVSTLNKLSFPGDYLWSNANITSIVAAPKTFTQTLSVNAVDTDGLINGVNPLDAITLRDAQDWPGVVTFTQLEVSRELDLHGSAQGRQIEQAPTNPTLAETHLIQAACHFSQLVVNGNLILQGRFDNDSFDSLIGDIAQRPRDPAAELVIPSVKRFSQLVLPVDTHVQDGAISCIPIEQFVTKHTPQTLHNLTHLAGYIYFHSLKLSGFYDGVDLGQLLQQALRIDEPQDAPDTQLHFVNGGELWLAPPVDVKLRVTHTLNDVPLATGYQMLHETIYMEEAQFENLSTDVLDVAGGVQGKGMLNGRNISDHTHDTNSNWTGNLHVQDLILPQGVRAEKLHGINSTRLLGLLQQLDELPLLILSGQLQVDRIIVSGDVQVSGALNGQNFEQLLGDVVWLNRPNDLRTRWTFGQPPIFAKNLQVLGTFNERLFPELVADIVFRSNDSIVIEGTKSFVQPLRVLDQLQLEALNGVPCKYLANKVQPIEFSGTLRIPGRLYVGQLEVEGTLNGYDVNKLEKLLRWDPHMKAYVHRGVVRIAPQHSLNDITVYGHWGHRNDAPLMQFFEELLYKNQPVLLLEGEKNFTGRVSIRGGAQIGELNGLKLDDLLHQLIFINEGAYEGRMITVHTPVYFKAPVVMEELLIKDRLVLGQSLLNGCNMSDWLRDTLRVDRDWQTEQPLLFAPGSLDNNALNVRRVNGLDLACVVTLHTEQKLNVPLLLLEELYVDGHINVRGLVNELNLSEEYANTLMKNPTHAQTVSTPLLMQSLHVTGALHVPVPVNGDPNLNLSDVASLSEPKLRLRTPLYFARIHTPHLQTSHHISGIDFKHWHQNSLWARGRPMQYITGNWSVGELLVRQPPAVPSGQIPEHSLYRRRTAMDEFQALCERFKNIFQWLRFPYHVQRLERRFVLSLKPEQKDIRRIFEMKAPVKEGSSYLLINERGCWTRVYRWNGTLYIPAGSFESGPVDDVYALEVENNASSTNGQWHFMTSFEFDGDETQQLLNCSSPTNLNSWRTTAESVELMNLPASLLKNLQQQRQAQQRLMPVSYPRALKYLSRPNTDSVLRPHLQAPSALSYEDYHSLLSHLLEDLSFRLHTEVNITQLSIPESDLFDEHLVEDFLAVMQSLQTQQLYDPKSFLSVAPETLQLPDNPARVLAARSVQLIWPVIVELEALHGKLPTNATHAHDLCVQLKRSLGLSVRDVLLIANRKKGDTKPVSEDYTPQLHAVIARLRQLQQHLQQLMQPEKEEQEEGEEMMAAASNQDETMSVMITAAPLQTIRLVVGDARRPRLLYARLTIATKPPVVPSTAPPAHIQLHYANGTLFQSLAAAHTARQLTALRVRDQTLLAFAENCCRVRVFIYRGVQGFVSFADFTVEQPIVELLTMRLPLRRPPGAMYALAVAHPRQIVFYELVIMGLLEPWMQCT</sequence>
<evidence type="ECO:0000313" key="4">
    <source>
        <dbReference type="Proteomes" id="UP000504634"/>
    </source>
</evidence>
<dbReference type="InterPro" id="IPR051666">
    <property type="entry name" value="SP_Capacitation_Regulator"/>
</dbReference>
<proteinExistence type="predicted"/>
<feature type="signal peptide" evidence="3">
    <location>
        <begin position="1"/>
        <end position="25"/>
    </location>
</feature>
<protein>
    <submittedName>
        <fullName evidence="5">Uncharacterized protein LOC115627819</fullName>
    </submittedName>
</protein>
<reference evidence="5" key="1">
    <citation type="submission" date="2025-08" db="UniProtKB">
        <authorList>
            <consortium name="RefSeq"/>
        </authorList>
    </citation>
    <scope>IDENTIFICATION</scope>
    <source>
        <strain evidence="5">11010-0011.00</strain>
        <tissue evidence="5">Whole body</tissue>
    </source>
</reference>
<accession>A0A6J2TX94</accession>
<evidence type="ECO:0000256" key="1">
    <source>
        <dbReference type="ARBA" id="ARBA00004613"/>
    </source>
</evidence>
<keyword evidence="3" id="KW-0732">Signal</keyword>
<evidence type="ECO:0000256" key="2">
    <source>
        <dbReference type="ARBA" id="ARBA00022525"/>
    </source>
</evidence>
<dbReference type="RefSeq" id="XP_030379512.1">
    <property type="nucleotide sequence ID" value="XM_030523652.1"/>
</dbReference>
<dbReference type="PANTHER" id="PTHR22918:SF6">
    <property type="entry name" value="EG:8D8.1 PROTEIN-RELATED"/>
    <property type="match status" value="1"/>
</dbReference>
<feature type="chain" id="PRO_5027034100" evidence="3">
    <location>
        <begin position="26"/>
        <end position="2213"/>
    </location>
</feature>
<dbReference type="PANTHER" id="PTHR22918">
    <property type="entry name" value="SEMINAL PLASMA PROTEIN"/>
    <property type="match status" value="1"/>
</dbReference>